<feature type="compositionally biased region" description="Polar residues" evidence="1">
    <location>
        <begin position="149"/>
        <end position="181"/>
    </location>
</feature>
<name>A0AAD5VFZ0_9AGAR</name>
<feature type="compositionally biased region" description="Pro residues" evidence="1">
    <location>
        <begin position="379"/>
        <end position="388"/>
    </location>
</feature>
<gene>
    <name evidence="2" type="ORF">NP233_g12285</name>
</gene>
<keyword evidence="3" id="KW-1185">Reference proteome</keyword>
<accession>A0AAD5VFZ0</accession>
<dbReference type="Pfam" id="PF02992">
    <property type="entry name" value="Transposase_21"/>
    <property type="match status" value="1"/>
</dbReference>
<sequence>MPPKKKAKSKAQQYRMCDCPLCHFRTKPIAIKTWWRHQETMQQEQTAIAQHHAGEPLQHASVSNQMSAPPEMLDTSELGSSDEHSDKDSELTGTALEDVQLTPVDTNANDDDMDMDMGSPRLESQPQSEFSDVPPLHDDMSLPPENPGGTRTTGLSLSLSRVPQPSTAAQPLVPTNTATSGSQNAALTNEMANASATGNSDNFDDDAEPETRINITRDDKQMTDQFIKMLEEASLEKLGLPAEDIFHLRNPSTSPPDISIDLSLKYSLKYYLNTLGSSNETYTDVIATSRELQEELGTDLKFLSHHKVKKKAREISGITTVEHHMCPNGCIAYTGPLATLDSCPTCAQLQALYSTPESARAMHYCRDKTRETQEKFPDPNNPSGPPRPTQLDDYIHGSDYLDRVHDGKIKDTDILLMLSLDGAQLYEHRSSDCWMYMWVVLELGPDHRYKKTHVLPSGFIPGLNKPKNVDSFLFPALYHLAALQKEGLKIYDASMKESYIARPLVYFATADAPGMVYLSGLVGHSGACGCCNYCEVPWRHKFTGSHYYPVLHLPNNYHSNHTQPFPDIDLNQHEPYFDPDTYNNNLIRILESGNDFETIRKETGISKVSLFSGLEMPLGVPGAYPLDIMHLIALNVPSVLLDTWRGTM</sequence>
<feature type="region of interest" description="Disordered" evidence="1">
    <location>
        <begin position="370"/>
        <end position="389"/>
    </location>
</feature>
<dbReference type="InterPro" id="IPR004242">
    <property type="entry name" value="Transposase_21"/>
</dbReference>
<organism evidence="2 3">
    <name type="scientific">Leucocoprinus birnbaumii</name>
    <dbReference type="NCBI Taxonomy" id="56174"/>
    <lineage>
        <taxon>Eukaryota</taxon>
        <taxon>Fungi</taxon>
        <taxon>Dikarya</taxon>
        <taxon>Basidiomycota</taxon>
        <taxon>Agaricomycotina</taxon>
        <taxon>Agaricomycetes</taxon>
        <taxon>Agaricomycetidae</taxon>
        <taxon>Agaricales</taxon>
        <taxon>Agaricineae</taxon>
        <taxon>Agaricaceae</taxon>
        <taxon>Leucocoprinus</taxon>
    </lineage>
</organism>
<feature type="region of interest" description="Disordered" evidence="1">
    <location>
        <begin position="61"/>
        <end position="181"/>
    </location>
</feature>
<feature type="compositionally biased region" description="Basic and acidic residues" evidence="1">
    <location>
        <begin position="81"/>
        <end position="90"/>
    </location>
</feature>
<reference evidence="2" key="1">
    <citation type="submission" date="2022-07" db="EMBL/GenBank/DDBJ databases">
        <title>Genome Sequence of Leucocoprinus birnbaumii.</title>
        <authorList>
            <person name="Buettner E."/>
        </authorList>
    </citation>
    <scope>NUCLEOTIDE SEQUENCE</scope>
    <source>
        <strain evidence="2">VT141</strain>
    </source>
</reference>
<proteinExistence type="predicted"/>
<dbReference type="AlphaFoldDB" id="A0AAD5VFZ0"/>
<evidence type="ECO:0000256" key="1">
    <source>
        <dbReference type="SAM" id="MobiDB-lite"/>
    </source>
</evidence>
<protein>
    <submittedName>
        <fullName evidence="2">Uncharacterized protein</fullName>
    </submittedName>
</protein>
<comment type="caution">
    <text evidence="2">The sequence shown here is derived from an EMBL/GenBank/DDBJ whole genome shotgun (WGS) entry which is preliminary data.</text>
</comment>
<dbReference type="Proteomes" id="UP001213000">
    <property type="component" value="Unassembled WGS sequence"/>
</dbReference>
<evidence type="ECO:0000313" key="2">
    <source>
        <dbReference type="EMBL" id="KAJ3555102.1"/>
    </source>
</evidence>
<dbReference type="EMBL" id="JANIEX010001718">
    <property type="protein sequence ID" value="KAJ3555102.1"/>
    <property type="molecule type" value="Genomic_DNA"/>
</dbReference>
<evidence type="ECO:0000313" key="3">
    <source>
        <dbReference type="Proteomes" id="UP001213000"/>
    </source>
</evidence>